<gene>
    <name evidence="2" type="ORF">PLEPLA_LOCUS14227</name>
</gene>
<protein>
    <submittedName>
        <fullName evidence="2">Uncharacterized protein</fullName>
    </submittedName>
</protein>
<accession>A0A9N7U829</accession>
<comment type="caution">
    <text evidence="2">The sequence shown here is derived from an EMBL/GenBank/DDBJ whole genome shotgun (WGS) entry which is preliminary data.</text>
</comment>
<dbReference type="AlphaFoldDB" id="A0A9N7U829"/>
<feature type="region of interest" description="Disordered" evidence="1">
    <location>
        <begin position="198"/>
        <end position="249"/>
    </location>
</feature>
<keyword evidence="3" id="KW-1185">Reference proteome</keyword>
<feature type="compositionally biased region" description="Basic and acidic residues" evidence="1">
    <location>
        <begin position="202"/>
        <end position="223"/>
    </location>
</feature>
<dbReference type="EMBL" id="CADEAL010000878">
    <property type="protein sequence ID" value="CAB1426291.1"/>
    <property type="molecule type" value="Genomic_DNA"/>
</dbReference>
<name>A0A9N7U829_PLEPL</name>
<organism evidence="2 3">
    <name type="scientific">Pleuronectes platessa</name>
    <name type="common">European plaice</name>
    <dbReference type="NCBI Taxonomy" id="8262"/>
    <lineage>
        <taxon>Eukaryota</taxon>
        <taxon>Metazoa</taxon>
        <taxon>Chordata</taxon>
        <taxon>Craniata</taxon>
        <taxon>Vertebrata</taxon>
        <taxon>Euteleostomi</taxon>
        <taxon>Actinopterygii</taxon>
        <taxon>Neopterygii</taxon>
        <taxon>Teleostei</taxon>
        <taxon>Neoteleostei</taxon>
        <taxon>Acanthomorphata</taxon>
        <taxon>Carangaria</taxon>
        <taxon>Pleuronectiformes</taxon>
        <taxon>Pleuronectoidei</taxon>
        <taxon>Pleuronectidae</taxon>
        <taxon>Pleuronectes</taxon>
    </lineage>
</organism>
<feature type="region of interest" description="Disordered" evidence="1">
    <location>
        <begin position="68"/>
        <end position="92"/>
    </location>
</feature>
<evidence type="ECO:0000313" key="3">
    <source>
        <dbReference type="Proteomes" id="UP001153269"/>
    </source>
</evidence>
<dbReference type="Proteomes" id="UP001153269">
    <property type="component" value="Unassembled WGS sequence"/>
</dbReference>
<evidence type="ECO:0000256" key="1">
    <source>
        <dbReference type="SAM" id="MobiDB-lite"/>
    </source>
</evidence>
<proteinExistence type="predicted"/>
<evidence type="ECO:0000313" key="2">
    <source>
        <dbReference type="EMBL" id="CAB1426291.1"/>
    </source>
</evidence>
<reference evidence="2" key="1">
    <citation type="submission" date="2020-03" db="EMBL/GenBank/DDBJ databases">
        <authorList>
            <person name="Weist P."/>
        </authorList>
    </citation>
    <scope>NUCLEOTIDE SEQUENCE</scope>
</reference>
<sequence length="249" mass="26895">MLWVGEPPCADVRLHWPAIPHFLSDTSLPVPVSSTSHLNNMEDLMLPNRVLLSSSVISVIGCDSSSSPIASGVHSHHPGPQRPPEPIGRRRLPAAVTRPFDLDDTTRGQSANATSKVTARQNEAVGWYCLPYPAATEVNFSLLPSPGWTRRSQGGPPSLEVRVNGSSISSIRPFLYRWSLRVAGVSCDQSQLTVDGLMETTTGERRSDRSQRNHSCSRCDVRPLHGPHPAACGETASSTEPEGDSLAAF</sequence>